<organism evidence="1 2">
    <name type="scientific">Naganishia adeliensis</name>
    <dbReference type="NCBI Taxonomy" id="92952"/>
    <lineage>
        <taxon>Eukaryota</taxon>
        <taxon>Fungi</taxon>
        <taxon>Dikarya</taxon>
        <taxon>Basidiomycota</taxon>
        <taxon>Agaricomycotina</taxon>
        <taxon>Tremellomycetes</taxon>
        <taxon>Filobasidiales</taxon>
        <taxon>Filobasidiaceae</taxon>
        <taxon>Naganishia</taxon>
    </lineage>
</organism>
<keyword evidence="2" id="KW-1185">Reference proteome</keyword>
<dbReference type="EMBL" id="JASBWS010000001">
    <property type="protein sequence ID" value="KAJ9117768.1"/>
    <property type="molecule type" value="Genomic_DNA"/>
</dbReference>
<dbReference type="Proteomes" id="UP001230649">
    <property type="component" value="Unassembled WGS sequence"/>
</dbReference>
<evidence type="ECO:0000313" key="2">
    <source>
        <dbReference type="Proteomes" id="UP001230649"/>
    </source>
</evidence>
<evidence type="ECO:0000313" key="1">
    <source>
        <dbReference type="EMBL" id="KAJ9117768.1"/>
    </source>
</evidence>
<reference evidence="1" key="1">
    <citation type="submission" date="2023-04" db="EMBL/GenBank/DDBJ databases">
        <title>Draft Genome sequencing of Naganishia species isolated from polar environments using Oxford Nanopore Technology.</title>
        <authorList>
            <person name="Leo P."/>
            <person name="Venkateswaran K."/>
        </authorList>
    </citation>
    <scope>NUCLEOTIDE SEQUENCE</scope>
    <source>
        <strain evidence="1">MNA-CCFEE 5262</strain>
    </source>
</reference>
<gene>
    <name evidence="1" type="ORF">QFC20_000046</name>
</gene>
<proteinExistence type="predicted"/>
<sequence>MADAQQSDNQQSPYTEPLRSGTGGSGSSNESTNGIIPGGAFEGFEQQSNNKHVPSPLSLGGIGNFQNAANYPQTPHNPTGAAFSNANTCASSYFGSSPLSVPSQSNDGGIGSAIRNIDERTRRINMSSPLASAPTSYSPLRPSPLNMTAMRPSAFRIPMTPTYDSPDNVAIGNIQPRSIMFASPQSITHFTPGPPQQFHATQHNSLSSSLEVQPRGMASFGEPQASYGSTGLDSGSTGPSLFTGSSAFGYPSTPMQQQLPSIHSYGNRASQSVKVEEGVEDDAAFGQYLPATQHVRNLHQYPDAPLSLGGSMQTHFNQRQYHPYRSPQSEPVNRVASNSMARQFPPPTPPMFAFGQPLARASIDASPMSVQPQDMFSVPATDSGVYLNSKHHHTGSLEFAVPRTPAAYRSGGVSARPPFFQSMSLPNHAGLGFPASPEGQSVQTESDDFDQDGMGMSKSPQMVTPALGGFGSQQSPKSPKKHVCSNLRRHMKTHEVKNQQHGPQMTSHQEADANDFEMGELVQVKAEPQEPTGMVNVQPQDDQQELVNGSIVYDENGRAYRYYSSQSDYQAAQHLDMPIQGLSSDSSAMQDQPQLLTPVPLTHALPTSATDFGFPLQAQLGNAAPSMSVMNDPSASDANQAGFSGLGMWTRDGAAMDMSDGISLPRPLALGNAGFSMC</sequence>
<name>A0ACC2X227_9TREE</name>
<protein>
    <submittedName>
        <fullName evidence="1">Uncharacterized protein</fullName>
    </submittedName>
</protein>
<accession>A0ACC2X227</accession>
<comment type="caution">
    <text evidence="1">The sequence shown here is derived from an EMBL/GenBank/DDBJ whole genome shotgun (WGS) entry which is preliminary data.</text>
</comment>